<sequence length="100" mass="10635">MIFDVLLRLARTFRTGDFFVPANARRLLVIAGLVFLIGTLPPALDVLTTHLLVDGTPVGQAVRTPYSLDTVAVFGALLTAAAAAAFRQGARLREDAEGLV</sequence>
<evidence type="ECO:0000256" key="1">
    <source>
        <dbReference type="SAM" id="Phobius"/>
    </source>
</evidence>
<keyword evidence="1" id="KW-1133">Transmembrane helix</keyword>
<keyword evidence="3" id="KW-1185">Reference proteome</keyword>
<keyword evidence="1" id="KW-0472">Membrane</keyword>
<name>A0A939FUK0_9ACTN</name>
<reference evidence="2" key="1">
    <citation type="submission" date="2021-03" db="EMBL/GenBank/DDBJ databases">
        <title>Streptomyces strains.</title>
        <authorList>
            <person name="Lund M.B."/>
            <person name="Toerring T."/>
        </authorList>
    </citation>
    <scope>NUCLEOTIDE SEQUENCE</scope>
    <source>
        <strain evidence="2">JCM 4242</strain>
    </source>
</reference>
<comment type="caution">
    <text evidence="2">The sequence shown here is derived from an EMBL/GenBank/DDBJ whole genome shotgun (WGS) entry which is preliminary data.</text>
</comment>
<dbReference type="EMBL" id="JAFMOF010000006">
    <property type="protein sequence ID" value="MBO0657064.1"/>
    <property type="molecule type" value="Genomic_DNA"/>
</dbReference>
<evidence type="ECO:0000313" key="3">
    <source>
        <dbReference type="Proteomes" id="UP000664781"/>
    </source>
</evidence>
<dbReference type="RefSeq" id="WP_086569669.1">
    <property type="nucleotide sequence ID" value="NZ_JAFMOF010000006.1"/>
</dbReference>
<organism evidence="2 3">
    <name type="scientific">Streptomyces triculaminicus</name>
    <dbReference type="NCBI Taxonomy" id="2816232"/>
    <lineage>
        <taxon>Bacteria</taxon>
        <taxon>Bacillati</taxon>
        <taxon>Actinomycetota</taxon>
        <taxon>Actinomycetes</taxon>
        <taxon>Kitasatosporales</taxon>
        <taxon>Streptomycetaceae</taxon>
        <taxon>Streptomyces</taxon>
    </lineage>
</organism>
<proteinExistence type="predicted"/>
<protein>
    <submittedName>
        <fullName evidence="2">DUF2975 domain-containing protein</fullName>
    </submittedName>
</protein>
<accession>A0A939FUK0</accession>
<dbReference type="AlphaFoldDB" id="A0A939FUK0"/>
<feature type="transmembrane region" description="Helical" evidence="1">
    <location>
        <begin position="64"/>
        <end position="86"/>
    </location>
</feature>
<feature type="transmembrane region" description="Helical" evidence="1">
    <location>
        <begin position="27"/>
        <end position="44"/>
    </location>
</feature>
<dbReference type="Proteomes" id="UP000664781">
    <property type="component" value="Unassembled WGS sequence"/>
</dbReference>
<gene>
    <name evidence="2" type="ORF">J1792_31315</name>
</gene>
<keyword evidence="1" id="KW-0812">Transmembrane</keyword>
<evidence type="ECO:0000313" key="2">
    <source>
        <dbReference type="EMBL" id="MBO0657064.1"/>
    </source>
</evidence>